<proteinExistence type="predicted"/>
<organism evidence="7 8">
    <name type="scientific">Kribbella orskensis</name>
    <dbReference type="NCBI Taxonomy" id="2512216"/>
    <lineage>
        <taxon>Bacteria</taxon>
        <taxon>Bacillati</taxon>
        <taxon>Actinomycetota</taxon>
        <taxon>Actinomycetes</taxon>
        <taxon>Propionibacteriales</taxon>
        <taxon>Kribbellaceae</taxon>
        <taxon>Kribbella</taxon>
    </lineage>
</organism>
<evidence type="ECO:0000259" key="6">
    <source>
        <dbReference type="Pfam" id="PF16925"/>
    </source>
</evidence>
<evidence type="ECO:0000256" key="4">
    <source>
        <dbReference type="SAM" id="MobiDB-lite"/>
    </source>
</evidence>
<keyword evidence="8" id="KW-1185">Reference proteome</keyword>
<keyword evidence="1" id="KW-0805">Transcription regulation</keyword>
<feature type="domain" description="HTH tetR-type" evidence="5">
    <location>
        <begin position="3"/>
        <end position="39"/>
    </location>
</feature>
<dbReference type="InterPro" id="IPR001647">
    <property type="entry name" value="HTH_TetR"/>
</dbReference>
<dbReference type="PANTHER" id="PTHR47506:SF6">
    <property type="entry name" value="HTH-TYPE TRANSCRIPTIONAL REPRESSOR NEMR"/>
    <property type="match status" value="1"/>
</dbReference>
<dbReference type="Pfam" id="PF16925">
    <property type="entry name" value="TetR_C_13"/>
    <property type="match status" value="1"/>
</dbReference>
<dbReference type="InterPro" id="IPR036271">
    <property type="entry name" value="Tet_transcr_reg_TetR-rel_C_sf"/>
</dbReference>
<dbReference type="InterPro" id="IPR009057">
    <property type="entry name" value="Homeodomain-like_sf"/>
</dbReference>
<feature type="domain" description="Tetracyclin repressor-like C-terminal" evidence="6">
    <location>
        <begin position="62"/>
        <end position="171"/>
    </location>
</feature>
<dbReference type="Gene3D" id="1.10.10.60">
    <property type="entry name" value="Homeodomain-like"/>
    <property type="match status" value="1"/>
</dbReference>
<dbReference type="Gene3D" id="1.10.357.10">
    <property type="entry name" value="Tetracycline Repressor, domain 2"/>
    <property type="match status" value="1"/>
</dbReference>
<comment type="caution">
    <text evidence="7">The sequence shown here is derived from an EMBL/GenBank/DDBJ whole genome shotgun (WGS) entry which is preliminary data.</text>
</comment>
<accession>A0ABY2BVM2</accession>
<name>A0ABY2BVM2_9ACTN</name>
<keyword evidence="3" id="KW-0804">Transcription</keyword>
<evidence type="ECO:0000256" key="1">
    <source>
        <dbReference type="ARBA" id="ARBA00023015"/>
    </source>
</evidence>
<dbReference type="EMBL" id="SLWM01000001">
    <property type="protein sequence ID" value="TCO32059.1"/>
    <property type="molecule type" value="Genomic_DNA"/>
</dbReference>
<sequence length="200" mass="21310">MASKEGLEGVTIGRLALELKMSKAGILGHFGTKESLQLATFDAAVESMRHQVPDKVGALPAGRDRLLRLCDAWISYLEAQQAAAGGCLLIAAAAEFEGRPGAVRTAVLSASSGWHALLTGEIQAAIETGELPADTDLTQLVFELNGVALSANQAIQLHRDRAAGERARRAIHKIIPDSEETGARPTRTPTRRSRAQVRGR</sequence>
<protein>
    <submittedName>
        <fullName evidence="7">TetR family transcriptional regulator</fullName>
    </submittedName>
</protein>
<dbReference type="Pfam" id="PF00440">
    <property type="entry name" value="TetR_N"/>
    <property type="match status" value="1"/>
</dbReference>
<dbReference type="SUPFAM" id="SSF46689">
    <property type="entry name" value="Homeodomain-like"/>
    <property type="match status" value="1"/>
</dbReference>
<dbReference type="Proteomes" id="UP000295818">
    <property type="component" value="Unassembled WGS sequence"/>
</dbReference>
<dbReference type="InterPro" id="IPR011075">
    <property type="entry name" value="TetR_C"/>
</dbReference>
<evidence type="ECO:0000256" key="3">
    <source>
        <dbReference type="ARBA" id="ARBA00023163"/>
    </source>
</evidence>
<evidence type="ECO:0000313" key="8">
    <source>
        <dbReference type="Proteomes" id="UP000295818"/>
    </source>
</evidence>
<feature type="region of interest" description="Disordered" evidence="4">
    <location>
        <begin position="173"/>
        <end position="200"/>
    </location>
</feature>
<keyword evidence="2" id="KW-0238">DNA-binding</keyword>
<evidence type="ECO:0000256" key="2">
    <source>
        <dbReference type="ARBA" id="ARBA00023125"/>
    </source>
</evidence>
<dbReference type="PANTHER" id="PTHR47506">
    <property type="entry name" value="TRANSCRIPTIONAL REGULATORY PROTEIN"/>
    <property type="match status" value="1"/>
</dbReference>
<gene>
    <name evidence="7" type="ORF">EV644_101702</name>
</gene>
<evidence type="ECO:0000313" key="7">
    <source>
        <dbReference type="EMBL" id="TCO32059.1"/>
    </source>
</evidence>
<evidence type="ECO:0000259" key="5">
    <source>
        <dbReference type="Pfam" id="PF00440"/>
    </source>
</evidence>
<reference evidence="7 8" key="1">
    <citation type="journal article" date="2015" name="Stand. Genomic Sci.">
        <title>Genomic Encyclopedia of Bacterial and Archaeal Type Strains, Phase III: the genomes of soil and plant-associated and newly described type strains.</title>
        <authorList>
            <person name="Whitman W.B."/>
            <person name="Woyke T."/>
            <person name="Klenk H.P."/>
            <person name="Zhou Y."/>
            <person name="Lilburn T.G."/>
            <person name="Beck B.J."/>
            <person name="De Vos P."/>
            <person name="Vandamme P."/>
            <person name="Eisen J.A."/>
            <person name="Garrity G."/>
            <person name="Hugenholtz P."/>
            <person name="Kyrpides N.C."/>
        </authorList>
    </citation>
    <scope>NUCLEOTIDE SEQUENCE [LARGE SCALE GENOMIC DNA]</scope>
    <source>
        <strain evidence="7 8">VKM Ac-2538</strain>
    </source>
</reference>
<feature type="compositionally biased region" description="Basic residues" evidence="4">
    <location>
        <begin position="189"/>
        <end position="200"/>
    </location>
</feature>
<dbReference type="SUPFAM" id="SSF48498">
    <property type="entry name" value="Tetracyclin repressor-like, C-terminal domain"/>
    <property type="match status" value="1"/>
</dbReference>